<dbReference type="EMBL" id="LGLO01000121">
    <property type="protein sequence ID" value="KPC38100.1"/>
    <property type="molecule type" value="Genomic_DNA"/>
</dbReference>
<evidence type="ECO:0000313" key="2">
    <source>
        <dbReference type="EMBL" id="RMO37558.1"/>
    </source>
</evidence>
<dbReference type="EMBL" id="RBPS01000141">
    <property type="protein sequence ID" value="RMO37558.1"/>
    <property type="molecule type" value="Genomic_DNA"/>
</dbReference>
<reference evidence="1" key="1">
    <citation type="submission" date="2015-07" db="EMBL/GenBank/DDBJ databases">
        <authorList>
            <person name="O'Brien H.E."/>
            <person name="Thakur S."/>
            <person name="Gong Y."/>
            <person name="Wang P.W."/>
            <person name="Guttman D.S."/>
        </authorList>
    </citation>
    <scope>NUCLEOTIDE SEQUENCE</scope>
    <source>
        <strain evidence="1">BR1</strain>
    </source>
</reference>
<reference evidence="1 3" key="2">
    <citation type="submission" date="2015-10" db="EMBL/GenBank/DDBJ databases">
        <title>Comparative genomics and high-throughput reverse genetic screens identify a new phytobacterial MAMP and an Arabidopsis receptor required for immune elicitation.</title>
        <authorList>
            <person name="Mott G.A."/>
            <person name="Thakur S."/>
            <person name="Wang P.W."/>
            <person name="Desveaux D."/>
            <person name="Guttman D.S."/>
        </authorList>
    </citation>
    <scope>NUCLEOTIDE SEQUENCE [LARGE SCALE GENOMIC DNA]</scope>
    <source>
        <strain evidence="1 3">BR1</strain>
    </source>
</reference>
<organism evidence="2 4">
    <name type="scientific">Pseudomonas savastanoi pv. glycinea</name>
    <name type="common">Pseudomonas syringae pv. glycinea</name>
    <dbReference type="NCBI Taxonomy" id="318"/>
    <lineage>
        <taxon>Bacteria</taxon>
        <taxon>Pseudomonadati</taxon>
        <taxon>Pseudomonadota</taxon>
        <taxon>Gammaproteobacteria</taxon>
        <taxon>Pseudomonadales</taxon>
        <taxon>Pseudomonadaceae</taxon>
        <taxon>Pseudomonas</taxon>
    </lineage>
</organism>
<dbReference type="AlphaFoldDB" id="A0A3M3JZ50"/>
<protein>
    <submittedName>
        <fullName evidence="2">Uncharacterized protein</fullName>
    </submittedName>
</protein>
<evidence type="ECO:0000313" key="1">
    <source>
        <dbReference type="EMBL" id="KPC38100.1"/>
    </source>
</evidence>
<sequence>MQLCAAGVVTSGCHYGAYLTHTVGQGRGDDGAALEVVGG</sequence>
<proteinExistence type="predicted"/>
<evidence type="ECO:0000313" key="3">
    <source>
        <dbReference type="Proteomes" id="UP000037836"/>
    </source>
</evidence>
<dbReference type="Proteomes" id="UP000037836">
    <property type="component" value="Unassembled WGS sequence"/>
</dbReference>
<dbReference type="Proteomes" id="UP000273536">
    <property type="component" value="Unassembled WGS sequence"/>
</dbReference>
<reference evidence="2 4" key="3">
    <citation type="submission" date="2018-08" db="EMBL/GenBank/DDBJ databases">
        <title>Recombination of ecologically and evolutionarily significant loci maintains genetic cohesion in the Pseudomonas syringae species complex.</title>
        <authorList>
            <person name="Dillon M."/>
            <person name="Thakur S."/>
            <person name="Almeida R.N.D."/>
            <person name="Weir B.S."/>
            <person name="Guttman D.S."/>
        </authorList>
    </citation>
    <scope>NUCLEOTIDE SEQUENCE [LARGE SCALE GENOMIC DNA]</scope>
    <source>
        <strain evidence="2 4">ICMP 6372</strain>
    </source>
</reference>
<gene>
    <name evidence="1" type="ORF">AC496_5255</name>
    <name evidence="2" type="ORF">ALQ42_102228</name>
</gene>
<keyword evidence="3" id="KW-1185">Reference proteome</keyword>
<evidence type="ECO:0000313" key="4">
    <source>
        <dbReference type="Proteomes" id="UP000273536"/>
    </source>
</evidence>
<accession>A0A3M3JZ50</accession>
<name>A0A3M3JZ50_PSESG</name>
<comment type="caution">
    <text evidence="2">The sequence shown here is derived from an EMBL/GenBank/DDBJ whole genome shotgun (WGS) entry which is preliminary data.</text>
</comment>